<dbReference type="InterPro" id="IPR023997">
    <property type="entry name" value="TonB-dep_OMP_SusC/RagA_CS"/>
</dbReference>
<reference evidence="9 10" key="1">
    <citation type="submission" date="2016-10" db="EMBL/GenBank/DDBJ databases">
        <authorList>
            <person name="de Groot N.N."/>
        </authorList>
    </citation>
    <scope>NUCLEOTIDE SEQUENCE [LARGE SCALE GENOMIC DNA]</scope>
    <source>
        <strain evidence="9 10">MP1X4</strain>
    </source>
</reference>
<dbReference type="Gene3D" id="2.60.40.1120">
    <property type="entry name" value="Carboxypeptidase-like, regulatory domain"/>
    <property type="match status" value="1"/>
</dbReference>
<dbReference type="SUPFAM" id="SSF56935">
    <property type="entry name" value="Porins"/>
    <property type="match status" value="1"/>
</dbReference>
<keyword evidence="6 7" id="KW-0998">Cell outer membrane</keyword>
<feature type="domain" description="TonB-dependent receptor plug" evidence="8">
    <location>
        <begin position="122"/>
        <end position="229"/>
    </location>
</feature>
<dbReference type="PROSITE" id="PS52016">
    <property type="entry name" value="TONB_DEPENDENT_REC_3"/>
    <property type="match status" value="1"/>
</dbReference>
<evidence type="ECO:0000313" key="10">
    <source>
        <dbReference type="Proteomes" id="UP000199679"/>
    </source>
</evidence>
<dbReference type="InterPro" id="IPR008969">
    <property type="entry name" value="CarboxyPept-like_regulatory"/>
</dbReference>
<accession>A0A1H1X3L0</accession>
<dbReference type="NCBIfam" id="TIGR04057">
    <property type="entry name" value="SusC_RagA_signa"/>
    <property type="match status" value="1"/>
</dbReference>
<dbReference type="Pfam" id="PF07715">
    <property type="entry name" value="Plug"/>
    <property type="match status" value="1"/>
</dbReference>
<dbReference type="Gene3D" id="2.40.170.20">
    <property type="entry name" value="TonB-dependent receptor, beta-barrel domain"/>
    <property type="match status" value="1"/>
</dbReference>
<dbReference type="InterPro" id="IPR036942">
    <property type="entry name" value="Beta-barrel_TonB_sf"/>
</dbReference>
<dbReference type="Gene3D" id="2.170.130.10">
    <property type="entry name" value="TonB-dependent receptor, plug domain"/>
    <property type="match status" value="1"/>
</dbReference>
<dbReference type="Proteomes" id="UP000199679">
    <property type="component" value="Chromosome I"/>
</dbReference>
<dbReference type="EMBL" id="LT629740">
    <property type="protein sequence ID" value="SDT03762.1"/>
    <property type="molecule type" value="Genomic_DNA"/>
</dbReference>
<protein>
    <submittedName>
        <fullName evidence="9">TonB-linked outer membrane protein, SusC/RagA family</fullName>
    </submittedName>
</protein>
<dbReference type="InterPro" id="IPR039426">
    <property type="entry name" value="TonB-dep_rcpt-like"/>
</dbReference>
<keyword evidence="3 7" id="KW-1134">Transmembrane beta strand</keyword>
<evidence type="ECO:0000259" key="8">
    <source>
        <dbReference type="Pfam" id="PF07715"/>
    </source>
</evidence>
<keyword evidence="2 7" id="KW-0813">Transport</keyword>
<evidence type="ECO:0000256" key="7">
    <source>
        <dbReference type="PROSITE-ProRule" id="PRU01360"/>
    </source>
</evidence>
<dbReference type="GO" id="GO:0009279">
    <property type="term" value="C:cell outer membrane"/>
    <property type="evidence" value="ECO:0007669"/>
    <property type="project" value="UniProtKB-SubCell"/>
</dbReference>
<comment type="similarity">
    <text evidence="7">Belongs to the TonB-dependent receptor family.</text>
</comment>
<dbReference type="InterPro" id="IPR023996">
    <property type="entry name" value="TonB-dep_OMP_SusC/RagA"/>
</dbReference>
<dbReference type="OrthoDB" id="778146at2"/>
<dbReference type="NCBIfam" id="TIGR04056">
    <property type="entry name" value="OMP_RagA_SusC"/>
    <property type="match status" value="1"/>
</dbReference>
<dbReference type="RefSeq" id="WP_091372668.1">
    <property type="nucleotide sequence ID" value="NZ_LT629740.1"/>
</dbReference>
<evidence type="ECO:0000313" key="9">
    <source>
        <dbReference type="EMBL" id="SDT03762.1"/>
    </source>
</evidence>
<dbReference type="Pfam" id="PF13715">
    <property type="entry name" value="CarbopepD_reg_2"/>
    <property type="match status" value="1"/>
</dbReference>
<organism evidence="9 10">
    <name type="scientific">Mucilaginibacter mallensis</name>
    <dbReference type="NCBI Taxonomy" id="652787"/>
    <lineage>
        <taxon>Bacteria</taxon>
        <taxon>Pseudomonadati</taxon>
        <taxon>Bacteroidota</taxon>
        <taxon>Sphingobacteriia</taxon>
        <taxon>Sphingobacteriales</taxon>
        <taxon>Sphingobacteriaceae</taxon>
        <taxon>Mucilaginibacter</taxon>
    </lineage>
</organism>
<evidence type="ECO:0000256" key="1">
    <source>
        <dbReference type="ARBA" id="ARBA00004571"/>
    </source>
</evidence>
<keyword evidence="4 7" id="KW-0812">Transmembrane</keyword>
<comment type="subcellular location">
    <subcellularLocation>
        <location evidence="1 7">Cell outer membrane</location>
        <topology evidence="1 7">Multi-pass membrane protein</topology>
    </subcellularLocation>
</comment>
<evidence type="ECO:0000256" key="3">
    <source>
        <dbReference type="ARBA" id="ARBA00022452"/>
    </source>
</evidence>
<evidence type="ECO:0000256" key="6">
    <source>
        <dbReference type="ARBA" id="ARBA00023237"/>
    </source>
</evidence>
<sequence>MKRKLLARFLIFFGMTLSIVMISPPGYSQTGKITGRVSDKDDGSPLPGVTVKLNGTAEAVSTNADGSYSINAAQGSVLIFSFIGYDKKEIAVPVSGKLDVALSKASNNLNEVVVIGYGTARKKDLISSVDVVAAKDAGSTTSVSPAQLLIGKAPGVQVVQASGVPGANAQIIIRGTGSFTDVSPLYVIDGIQGDANLFNTISPQDIENITILKDAASTAIYGVAAANGVVMITTKKGKAGPTQISFTSQAGISNVPKELGLLNSPEYVKLLQDIDASNNVPVPAKLNTPYVLVDRTNWQKEIFKTAVSTQNDISVSGGNDKVTYNLSTGYVTQQAIVKDYDFDRLNSRFGLEEKLGRFHFGETLNLRYTVTQGQTASVGNALTYAPYQPVYDSSIPGGYSILTNVDDNSNAVNPLQPLGVQTESSHEMVLFPQVFGEVRIIDGLTFRSQASGVYGSSVSDSYQIPYVTSNNLAYDRQAGRSYGNFSNYTIENYLSYNHSFGKNNISLTAGTSYIDAGSSKSLSVLGTGMLTDAVKDIGVAPTITSTGNSSGYYTEFGDAQSYYGRLIYSYDDKYIFSASIRRDGSSNFGPLSRYGNFPGAGFAWRFSQEDFIKKALPFISDGKLRVGWGRTGNNKFGLTNTNVFTFSGSPTGNLVYSLGQNEQFVTGTTVTTIANPSLHWETTDQTDAGIDLAFLNNQITFTADYYNRKSSGLIVAIPLPPSLGVGINTSGSSEIVNAADAQNKGFEFQLGYRSEVKNGFSYNVSVNGAYNNNKTLSLGTQSPTPIIGGASGVETLTQPGTPIGAFWGYKVAGVASTQAQIDALNKAAQQKTGNPTAVYQTGLLPGDFIYKDLNGDGVVDSKDQQFLGSSIPKFIYGINLGATYHNFDLNVVLSGVQGVQIGNSLLTTLDFAATGHNASTAILNRWEQSGDNAALPRAGQDATGSGNLRPSDFFIQNGAYLRARNVTLGYTLTKAALQSFSGNVVSRLRLYIAAENLFTITGYKGYDPELSTVNGDNNTYDTIFNRGIDTGQIPQPRTFLFGIQAGF</sequence>
<dbReference type="InterPro" id="IPR012910">
    <property type="entry name" value="Plug_dom"/>
</dbReference>
<evidence type="ECO:0000256" key="5">
    <source>
        <dbReference type="ARBA" id="ARBA00023136"/>
    </source>
</evidence>
<gene>
    <name evidence="9" type="ORF">SAMN05216490_2350</name>
</gene>
<dbReference type="InterPro" id="IPR037066">
    <property type="entry name" value="Plug_dom_sf"/>
</dbReference>
<evidence type="ECO:0000256" key="2">
    <source>
        <dbReference type="ARBA" id="ARBA00022448"/>
    </source>
</evidence>
<keyword evidence="10" id="KW-1185">Reference proteome</keyword>
<evidence type="ECO:0000256" key="4">
    <source>
        <dbReference type="ARBA" id="ARBA00022692"/>
    </source>
</evidence>
<name>A0A1H1X3L0_MUCMA</name>
<keyword evidence="5 7" id="KW-0472">Membrane</keyword>
<dbReference type="AlphaFoldDB" id="A0A1H1X3L0"/>
<dbReference type="SUPFAM" id="SSF49464">
    <property type="entry name" value="Carboxypeptidase regulatory domain-like"/>
    <property type="match status" value="1"/>
</dbReference>
<dbReference type="STRING" id="652787.SAMN05216490_2350"/>
<proteinExistence type="inferred from homology"/>